<dbReference type="OrthoDB" id="7006922at2"/>
<name>A0A5E7QBU6_PSEFL</name>
<dbReference type="Proteomes" id="UP000375525">
    <property type="component" value="Unassembled WGS sequence"/>
</dbReference>
<dbReference type="RefSeq" id="WP_150782673.1">
    <property type="nucleotide sequence ID" value="NZ_CABVIH010000049.1"/>
</dbReference>
<evidence type="ECO:0000313" key="2">
    <source>
        <dbReference type="EMBL" id="VVP59712.1"/>
    </source>
</evidence>
<proteinExistence type="predicted"/>
<evidence type="ECO:0000313" key="3">
    <source>
        <dbReference type="Proteomes" id="UP000375525"/>
    </source>
</evidence>
<organism evidence="2 3">
    <name type="scientific">Pseudomonas fluorescens</name>
    <dbReference type="NCBI Taxonomy" id="294"/>
    <lineage>
        <taxon>Bacteria</taxon>
        <taxon>Pseudomonadati</taxon>
        <taxon>Pseudomonadota</taxon>
        <taxon>Gammaproteobacteria</taxon>
        <taxon>Pseudomonadales</taxon>
        <taxon>Pseudomonadaceae</taxon>
        <taxon>Pseudomonas</taxon>
    </lineage>
</organism>
<feature type="region of interest" description="Disordered" evidence="1">
    <location>
        <begin position="95"/>
        <end position="134"/>
    </location>
</feature>
<dbReference type="AlphaFoldDB" id="A0A5E7QBU6"/>
<feature type="region of interest" description="Disordered" evidence="1">
    <location>
        <begin position="151"/>
        <end position="172"/>
    </location>
</feature>
<gene>
    <name evidence="2" type="ORF">PS880_06062</name>
</gene>
<feature type="compositionally biased region" description="Basic residues" evidence="1">
    <location>
        <begin position="162"/>
        <end position="172"/>
    </location>
</feature>
<dbReference type="EMBL" id="CABVIH010000049">
    <property type="protein sequence ID" value="VVP59712.1"/>
    <property type="molecule type" value="Genomic_DNA"/>
</dbReference>
<protein>
    <submittedName>
        <fullName evidence="2">Uncharacterized protein</fullName>
    </submittedName>
</protein>
<accession>A0A5E7QBU6</accession>
<evidence type="ECO:0000256" key="1">
    <source>
        <dbReference type="SAM" id="MobiDB-lite"/>
    </source>
</evidence>
<sequence>MRKFKLSKSQTFCLALAVIGLTLAVLGGRTYQWILIPISIGICMPFNALVNTGRFTYFPPLKHNEVATPKTKQLTLSTKQDREQKTFDTKQKNYDLRDIPYPPKRRGDQPITNLPYGNGLSPQKAATMASSPPVRLTSHEIAHSTWHLQIRTTNRDNSSTFHQRRPHFYTRA</sequence>
<reference evidence="2 3" key="1">
    <citation type="submission" date="2019-09" db="EMBL/GenBank/DDBJ databases">
        <authorList>
            <person name="Chandra G."/>
            <person name="Truman W A."/>
        </authorList>
    </citation>
    <scope>NUCLEOTIDE SEQUENCE [LARGE SCALE GENOMIC DNA]</scope>
    <source>
        <strain evidence="2">PS880</strain>
    </source>
</reference>
<feature type="compositionally biased region" description="Polar residues" evidence="1">
    <location>
        <begin position="151"/>
        <end position="161"/>
    </location>
</feature>